<organism evidence="2 3">
    <name type="scientific">Deinococcus radiophilus</name>
    <dbReference type="NCBI Taxonomy" id="32062"/>
    <lineage>
        <taxon>Bacteria</taxon>
        <taxon>Thermotogati</taxon>
        <taxon>Deinococcota</taxon>
        <taxon>Deinococci</taxon>
        <taxon>Deinococcales</taxon>
        <taxon>Deinococcaceae</taxon>
        <taxon>Deinococcus</taxon>
    </lineage>
</organism>
<keyword evidence="3" id="KW-1185">Reference proteome</keyword>
<dbReference type="PROSITE" id="PS51257">
    <property type="entry name" value="PROKAR_LIPOPROTEIN"/>
    <property type="match status" value="1"/>
</dbReference>
<dbReference type="Proteomes" id="UP000277766">
    <property type="component" value="Unassembled WGS sequence"/>
</dbReference>
<evidence type="ECO:0000313" key="2">
    <source>
        <dbReference type="EMBL" id="RTR18048.1"/>
    </source>
</evidence>
<protein>
    <recommendedName>
        <fullName evidence="1">FAS1 domain-containing protein</fullName>
    </recommendedName>
</protein>
<sequence>MKYLAFPLLSLALTGCVGDIVTYKALLKDNVLQATEGNLSGQAISQYLSAHPPQGKWTVFVPSPAHNEALKAELQRRGLSEEQFLKSALSADFAKAHIVPQELHLLIGTHHHKSLSGQTYRINCPADASCTIDETTTITTTTCGVTCSIPDGVAYNIVGAPLKF</sequence>
<dbReference type="RefSeq" id="WP_126353694.1">
    <property type="nucleotide sequence ID" value="NZ_CP086380.1"/>
</dbReference>
<evidence type="ECO:0000259" key="1">
    <source>
        <dbReference type="Pfam" id="PF02469"/>
    </source>
</evidence>
<dbReference type="AlphaFoldDB" id="A0A431VF09"/>
<accession>A0A431VF09</accession>
<proteinExistence type="predicted"/>
<gene>
    <name evidence="2" type="ORF">EJ104_13710</name>
</gene>
<dbReference type="InterPro" id="IPR036378">
    <property type="entry name" value="FAS1_dom_sf"/>
</dbReference>
<evidence type="ECO:0000313" key="3">
    <source>
        <dbReference type="Proteomes" id="UP000277766"/>
    </source>
</evidence>
<dbReference type="Pfam" id="PF02469">
    <property type="entry name" value="Fasciclin"/>
    <property type="match status" value="1"/>
</dbReference>
<comment type="caution">
    <text evidence="2">The sequence shown here is derived from an EMBL/GenBank/DDBJ whole genome shotgun (WGS) entry which is preliminary data.</text>
</comment>
<dbReference type="EMBL" id="RXPE01000069">
    <property type="protein sequence ID" value="RTR18048.1"/>
    <property type="molecule type" value="Genomic_DNA"/>
</dbReference>
<name>A0A431VF09_9DEIO</name>
<feature type="domain" description="FAS1" evidence="1">
    <location>
        <begin position="52"/>
        <end position="140"/>
    </location>
</feature>
<dbReference type="InterPro" id="IPR000782">
    <property type="entry name" value="FAS1_domain"/>
</dbReference>
<dbReference type="SUPFAM" id="SSF82153">
    <property type="entry name" value="FAS1 domain"/>
    <property type="match status" value="1"/>
</dbReference>
<reference evidence="2 3" key="1">
    <citation type="submission" date="2018-12" db="EMBL/GenBank/DDBJ databases">
        <title>Deinococcus radiophilus ATCC 27603 genome sequencing and assembly.</title>
        <authorList>
            <person name="Maclea K.S."/>
            <person name="Maynard C.R."/>
        </authorList>
    </citation>
    <scope>NUCLEOTIDE SEQUENCE [LARGE SCALE GENOMIC DNA]</scope>
    <source>
        <strain evidence="2 3">ATCC 27603</strain>
    </source>
</reference>